<sequence length="70" mass="7775">MGFCCDSCFDKITEIREEEGLLDEDEKKCGCCCCCKCCKCLLLLLFLGLLGAFTALCVINKDSIMTAFKK</sequence>
<feature type="transmembrane region" description="Helical" evidence="1">
    <location>
        <begin position="41"/>
        <end position="60"/>
    </location>
</feature>
<protein>
    <submittedName>
        <fullName evidence="2">ORF112</fullName>
    </submittedName>
</protein>
<organismHost>
    <name type="scientific">Agrotis segetum</name>
    <name type="common">Turnip moth</name>
    <dbReference type="NCBI Taxonomy" id="47767"/>
</organismHost>
<organism evidence="2 3">
    <name type="scientific">Agrotis segetum granulosis virus</name>
    <name type="common">AsGV</name>
    <name type="synonym">Agrotis segetum granulovirus</name>
    <dbReference type="NCBI Taxonomy" id="10464"/>
    <lineage>
        <taxon>Viruses</taxon>
        <taxon>Viruses incertae sedis</taxon>
        <taxon>Naldaviricetes</taxon>
        <taxon>Lefavirales</taxon>
        <taxon>Baculoviridae</taxon>
        <taxon>Betabaculovirus</taxon>
        <taxon>Betabaculovirus agsegetum</taxon>
    </lineage>
</organism>
<evidence type="ECO:0000256" key="1">
    <source>
        <dbReference type="SAM" id="Phobius"/>
    </source>
</evidence>
<name>Q6QXH2_GVAS</name>
<dbReference type="EMBL" id="AY522332">
    <property type="protein sequence ID" value="AAS82626.1"/>
    <property type="molecule type" value="Genomic_DNA"/>
</dbReference>
<dbReference type="Proteomes" id="UP000202635">
    <property type="component" value="Genome"/>
</dbReference>
<reference evidence="2 3" key="1">
    <citation type="submission" date="2004-09" db="EMBL/GenBank/DDBJ databases">
        <authorList>
            <person name="Ai X.L."/>
            <person name="Wang Z.F."/>
            <person name="Wang B."/>
            <person name="Zhang W."/>
            <person name="Li F."/>
            <person name="Fu J.H."/>
            <person name="Cui C.S."/>
            <person name="Shi Y.H."/>
            <person name="He M."/>
        </authorList>
    </citation>
    <scope>NUCLEOTIDE SEQUENCE [LARGE SCALE GENOMIC DNA]</scope>
</reference>
<keyword evidence="1" id="KW-0812">Transmembrane</keyword>
<evidence type="ECO:0000313" key="2">
    <source>
        <dbReference type="EMBL" id="AAS82626.1"/>
    </source>
</evidence>
<proteinExistence type="predicted"/>
<gene>
    <name evidence="2" type="primary">ORF112</name>
    <name evidence="2" type="ORF">AsGVgp112</name>
</gene>
<keyword evidence="1" id="KW-0472">Membrane</keyword>
<evidence type="ECO:0000313" key="3">
    <source>
        <dbReference type="Proteomes" id="UP000202635"/>
    </source>
</evidence>
<keyword evidence="1" id="KW-1133">Transmembrane helix</keyword>
<accession>Q6QXH2</accession>